<dbReference type="AlphaFoldDB" id="A0A940NHK1"/>
<dbReference type="Proteomes" id="UP000682134">
    <property type="component" value="Unassembled WGS sequence"/>
</dbReference>
<organism evidence="2 3">
    <name type="scientific">Gottfriedia endophytica</name>
    <dbReference type="NCBI Taxonomy" id="2820819"/>
    <lineage>
        <taxon>Bacteria</taxon>
        <taxon>Bacillati</taxon>
        <taxon>Bacillota</taxon>
        <taxon>Bacilli</taxon>
        <taxon>Bacillales</taxon>
        <taxon>Bacillaceae</taxon>
        <taxon>Gottfriedia</taxon>
    </lineage>
</organism>
<dbReference type="CDD" id="cd02619">
    <property type="entry name" value="Peptidase_C1"/>
    <property type="match status" value="1"/>
</dbReference>
<name>A0A940NHK1_9BACI</name>
<accession>A0A940NHK1</accession>
<dbReference type="GO" id="GO:0006508">
    <property type="term" value="P:proteolysis"/>
    <property type="evidence" value="ECO:0007669"/>
    <property type="project" value="InterPro"/>
</dbReference>
<dbReference type="Pfam" id="PF00112">
    <property type="entry name" value="Peptidase_C1"/>
    <property type="match status" value="1"/>
</dbReference>
<protein>
    <submittedName>
        <fullName evidence="2">C1 family peptidase</fullName>
    </submittedName>
</protein>
<dbReference type="EMBL" id="JAGIYQ010000002">
    <property type="protein sequence ID" value="MBP0724167.1"/>
    <property type="molecule type" value="Genomic_DNA"/>
</dbReference>
<dbReference type="InterPro" id="IPR038765">
    <property type="entry name" value="Papain-like_cys_pep_sf"/>
</dbReference>
<sequence length="245" mass="28067">MKYNIIHDSKDLRDKIYVSPNYKTVSDLPSETNNSIIIDWVFDQGQEGSCTANAFASMRMYLLKKAEKPFQVLSRAYIYWHERNYEGTTREDSGAESRDGMRTLKEFGVCLESTMPYNDHDYLTVPSEQAEIEAPEYKINNYYRVPNYDILKTALADGLTVSLGMVVYESFESDSVARSGIFVTPSQHEHVLGGHEVLIVDYKSDANTTTYKVLNSWGEGWGQKGYFWITDSQLKMVAMDFWTAN</sequence>
<gene>
    <name evidence="2" type="ORF">J5Y03_03090</name>
</gene>
<dbReference type="InterPro" id="IPR000668">
    <property type="entry name" value="Peptidase_C1A_C"/>
</dbReference>
<evidence type="ECO:0000313" key="3">
    <source>
        <dbReference type="Proteomes" id="UP000682134"/>
    </source>
</evidence>
<dbReference type="SUPFAM" id="SSF54001">
    <property type="entry name" value="Cysteine proteinases"/>
    <property type="match status" value="1"/>
</dbReference>
<dbReference type="RefSeq" id="WP_209402434.1">
    <property type="nucleotide sequence ID" value="NZ_JAGIYQ010000002.1"/>
</dbReference>
<proteinExistence type="predicted"/>
<reference evidence="2" key="1">
    <citation type="submission" date="2021-04" db="EMBL/GenBank/DDBJ databases">
        <title>Genome seq and assembly of Bacillus sp.</title>
        <authorList>
            <person name="Chhetri G."/>
        </authorList>
    </citation>
    <scope>NUCLEOTIDE SEQUENCE</scope>
    <source>
        <strain evidence="2">RG28</strain>
    </source>
</reference>
<dbReference type="SMART" id="SM00645">
    <property type="entry name" value="Pept_C1"/>
    <property type="match status" value="1"/>
</dbReference>
<feature type="domain" description="Peptidase C1A papain C-terminal" evidence="1">
    <location>
        <begin position="28"/>
        <end position="241"/>
    </location>
</feature>
<dbReference type="GO" id="GO:0008234">
    <property type="term" value="F:cysteine-type peptidase activity"/>
    <property type="evidence" value="ECO:0007669"/>
    <property type="project" value="InterPro"/>
</dbReference>
<evidence type="ECO:0000313" key="2">
    <source>
        <dbReference type="EMBL" id="MBP0724167.1"/>
    </source>
</evidence>
<dbReference type="Gene3D" id="3.90.70.10">
    <property type="entry name" value="Cysteine proteinases"/>
    <property type="match status" value="1"/>
</dbReference>
<evidence type="ECO:0000259" key="1">
    <source>
        <dbReference type="SMART" id="SM00645"/>
    </source>
</evidence>
<keyword evidence="3" id="KW-1185">Reference proteome</keyword>
<comment type="caution">
    <text evidence="2">The sequence shown here is derived from an EMBL/GenBank/DDBJ whole genome shotgun (WGS) entry which is preliminary data.</text>
</comment>